<reference evidence="1" key="1">
    <citation type="submission" date="2023-04" db="EMBL/GenBank/DDBJ databases">
        <title>A chromosome-level genome assembly of the parasitoid wasp Eretmocerus hayati.</title>
        <authorList>
            <person name="Zhong Y."/>
            <person name="Liu S."/>
            <person name="Liu Y."/>
        </authorList>
    </citation>
    <scope>NUCLEOTIDE SEQUENCE</scope>
    <source>
        <strain evidence="1">ZJU_SS_LIU_2023</strain>
    </source>
</reference>
<comment type="caution">
    <text evidence="1">The sequence shown here is derived from an EMBL/GenBank/DDBJ whole genome shotgun (WGS) entry which is preliminary data.</text>
</comment>
<dbReference type="Proteomes" id="UP001239111">
    <property type="component" value="Chromosome 3"/>
</dbReference>
<protein>
    <submittedName>
        <fullName evidence="1">Uncharacterized protein</fullName>
    </submittedName>
</protein>
<evidence type="ECO:0000313" key="1">
    <source>
        <dbReference type="EMBL" id="KAJ8674472.1"/>
    </source>
</evidence>
<proteinExistence type="predicted"/>
<dbReference type="EMBL" id="CM056743">
    <property type="protein sequence ID" value="KAJ8674472.1"/>
    <property type="molecule type" value="Genomic_DNA"/>
</dbReference>
<evidence type="ECO:0000313" key="2">
    <source>
        <dbReference type="Proteomes" id="UP001239111"/>
    </source>
</evidence>
<sequence>MGAIHIDKATEDDLSSLGSTGDAMDLETEMKLLNEADEARKEGMSNTSKEALDRKSLSRKRYRGAVRYLEKMSKKNDDELSEKERKYIEINKKAVARFEQQESSRPLETIKEEAAANEAATPSKIKRKRLQRSNATRPLPSPIQPVVQTPTTGKSAKRVRSAEEEANATKKAKPSTSFESPQECQIAIIDRSDPDGRMTAERWLMVESRILVAIAEGPEDGSDDRVEFDGAGWQKGVKVVGCSNRKSHDFLVQVVGNCGELWPGAKLEVIPRSELSLRQLTSLWIPPPIPGEEDTILKIIERQNKGLKARGWKVISSAPSKSGNGKDFVIAVDAESLEKLKETSGSIKFELGALKMRLPNVKDKDKGTNPEAASGAS</sequence>
<organism evidence="1 2">
    <name type="scientific">Eretmocerus hayati</name>
    <dbReference type="NCBI Taxonomy" id="131215"/>
    <lineage>
        <taxon>Eukaryota</taxon>
        <taxon>Metazoa</taxon>
        <taxon>Ecdysozoa</taxon>
        <taxon>Arthropoda</taxon>
        <taxon>Hexapoda</taxon>
        <taxon>Insecta</taxon>
        <taxon>Pterygota</taxon>
        <taxon>Neoptera</taxon>
        <taxon>Endopterygota</taxon>
        <taxon>Hymenoptera</taxon>
        <taxon>Apocrita</taxon>
        <taxon>Proctotrupomorpha</taxon>
        <taxon>Chalcidoidea</taxon>
        <taxon>Aphelinidae</taxon>
        <taxon>Aphelininae</taxon>
        <taxon>Eretmocerus</taxon>
    </lineage>
</organism>
<gene>
    <name evidence="1" type="ORF">QAD02_005734</name>
</gene>
<accession>A0ACC2NW73</accession>
<name>A0ACC2NW73_9HYME</name>
<keyword evidence="2" id="KW-1185">Reference proteome</keyword>